<name>A0A1E3X8F1_9BACT</name>
<evidence type="ECO:0000313" key="1">
    <source>
        <dbReference type="EMBL" id="ODS31903.1"/>
    </source>
</evidence>
<evidence type="ECO:0000313" key="2">
    <source>
        <dbReference type="Proteomes" id="UP000094056"/>
    </source>
</evidence>
<comment type="caution">
    <text evidence="1">The sequence shown here is derived from an EMBL/GenBank/DDBJ whole genome shotgun (WGS) entry which is preliminary data.</text>
</comment>
<dbReference type="Proteomes" id="UP000094056">
    <property type="component" value="Unassembled WGS sequence"/>
</dbReference>
<reference evidence="1 2" key="1">
    <citation type="submission" date="2016-07" db="EMBL/GenBank/DDBJ databases">
        <title>Draft genome of Scalindua rubra, obtained from a brine-seawater interface in the Red Sea, sheds light on salt adaptation in anammox bacteria.</title>
        <authorList>
            <person name="Speth D.R."/>
            <person name="Lagkouvardos I."/>
            <person name="Wang Y."/>
            <person name="Qian P.-Y."/>
            <person name="Dutilh B.E."/>
            <person name="Jetten M.S."/>
        </authorList>
    </citation>
    <scope>NUCLEOTIDE SEQUENCE [LARGE SCALE GENOMIC DNA]</scope>
    <source>
        <strain evidence="1">BSI-1</strain>
    </source>
</reference>
<gene>
    <name evidence="1" type="ORF">SCARUB_02983</name>
</gene>
<protein>
    <submittedName>
        <fullName evidence="1">Uncharacterized protein</fullName>
    </submittedName>
</protein>
<dbReference type="AlphaFoldDB" id="A0A1E3X8F1"/>
<accession>A0A1E3X8F1</accession>
<sequence length="220" mass="26055">MRFERSKKIRNLLPPITVKPNINPHDFIKRVYNFLEHSEEFRIELHENFMGEEGLLILNIIPLFKTKHHGLYGQIINNKKIDCENVKIEIRAKRWNPPHPSYDTYVAAAKQIFIPILKKYNKIYATRLRMNIKSARSRESNLSPNVKPLFDSFVISANKDYLNSFDWERFYRFILVAHSSRIKLNGEGLFRLLVKSGFEEYYAREIADVYQHGRALLSIK</sequence>
<dbReference type="EMBL" id="MAYW01000088">
    <property type="protein sequence ID" value="ODS31903.1"/>
    <property type="molecule type" value="Genomic_DNA"/>
</dbReference>
<proteinExistence type="predicted"/>
<organism evidence="1 2">
    <name type="scientific">Candidatus Scalindua rubra</name>
    <dbReference type="NCBI Taxonomy" id="1872076"/>
    <lineage>
        <taxon>Bacteria</taxon>
        <taxon>Pseudomonadati</taxon>
        <taxon>Planctomycetota</taxon>
        <taxon>Candidatus Brocadiia</taxon>
        <taxon>Candidatus Brocadiales</taxon>
        <taxon>Candidatus Scalinduaceae</taxon>
        <taxon>Candidatus Scalindua</taxon>
    </lineage>
</organism>